<evidence type="ECO:0000259" key="3">
    <source>
        <dbReference type="Pfam" id="PF05699"/>
    </source>
</evidence>
<dbReference type="Proteomes" id="UP000694845">
    <property type="component" value="Unplaced"/>
</dbReference>
<feature type="chain" id="PRO_5034547349" evidence="2">
    <location>
        <begin position="20"/>
        <end position="373"/>
    </location>
</feature>
<dbReference type="Pfam" id="PF05699">
    <property type="entry name" value="Dimer_Tnp_hAT"/>
    <property type="match status" value="1"/>
</dbReference>
<dbReference type="GeneID" id="110975880"/>
<sequence length="373" mass="42652">MNFMLTYLAIMAELSLVLQRNTTTVDVVIEKTCAVKQQLQNVLAPTELNAILINGLDDPENPTKFRSLELETRQPRSTRSNATVSCSDSESVQSTCKGAVSVKQKVALQATKIIEGTVNNISKRFEPLFSHRVMKAAAAIINPANWPESLEGLAEYGVEYVKDLYSHFRGLLENRHVDPTQCQLQWIELKLHLSKKRCLEMESQNKQKQKVTRNSHQNTFLNPISMWSTVLSDEEYQLRFNHIFPIIRIILVLPVHTSELERGFSHMNVTMNNQRTHLTTESLTDLLTIKLSGLDFRTYDPIGAIMKWCPWRNEGKIKRRLNTRPYGPRSKQFKPGEPNDMEKSKSLPCPQFPYTSWQSDSSDGEPSDDDHDC</sequence>
<evidence type="ECO:0000256" key="1">
    <source>
        <dbReference type="SAM" id="MobiDB-lite"/>
    </source>
</evidence>
<evidence type="ECO:0000313" key="5">
    <source>
        <dbReference type="RefSeq" id="XP_022084424.1"/>
    </source>
</evidence>
<accession>A0A8B7XU97</accession>
<keyword evidence="2" id="KW-0732">Signal</keyword>
<dbReference type="GO" id="GO:0046983">
    <property type="term" value="F:protein dimerization activity"/>
    <property type="evidence" value="ECO:0007669"/>
    <property type="project" value="InterPro"/>
</dbReference>
<keyword evidence="4" id="KW-1185">Reference proteome</keyword>
<feature type="domain" description="HAT C-terminal dimerisation" evidence="3">
    <location>
        <begin position="211"/>
        <end position="290"/>
    </location>
</feature>
<name>A0A8B7XU97_ACAPL</name>
<feature type="signal peptide" evidence="2">
    <location>
        <begin position="1"/>
        <end position="19"/>
    </location>
</feature>
<protein>
    <submittedName>
        <fullName evidence="5">Uncharacterized protein LOC110975880</fullName>
    </submittedName>
</protein>
<evidence type="ECO:0000256" key="2">
    <source>
        <dbReference type="SAM" id="SignalP"/>
    </source>
</evidence>
<dbReference type="InterPro" id="IPR008906">
    <property type="entry name" value="HATC_C_dom"/>
</dbReference>
<dbReference type="PANTHER" id="PTHR46880:SF5">
    <property type="entry name" value="DUF4371 DOMAIN-CONTAINING PROTEIN"/>
    <property type="match status" value="1"/>
</dbReference>
<organism evidence="4 5">
    <name type="scientific">Acanthaster planci</name>
    <name type="common">Crown-of-thorns starfish</name>
    <dbReference type="NCBI Taxonomy" id="133434"/>
    <lineage>
        <taxon>Eukaryota</taxon>
        <taxon>Metazoa</taxon>
        <taxon>Echinodermata</taxon>
        <taxon>Eleutherozoa</taxon>
        <taxon>Asterozoa</taxon>
        <taxon>Asteroidea</taxon>
        <taxon>Valvatacea</taxon>
        <taxon>Valvatida</taxon>
        <taxon>Acanthasteridae</taxon>
        <taxon>Acanthaster</taxon>
    </lineage>
</organism>
<dbReference type="AlphaFoldDB" id="A0A8B7XU97"/>
<dbReference type="PANTHER" id="PTHR46880">
    <property type="entry name" value="RAS-ASSOCIATING DOMAIN-CONTAINING PROTEIN"/>
    <property type="match status" value="1"/>
</dbReference>
<reference evidence="5" key="1">
    <citation type="submission" date="2025-08" db="UniProtKB">
        <authorList>
            <consortium name="RefSeq"/>
        </authorList>
    </citation>
    <scope>IDENTIFICATION</scope>
</reference>
<dbReference type="InterPro" id="IPR012337">
    <property type="entry name" value="RNaseH-like_sf"/>
</dbReference>
<dbReference type="RefSeq" id="XP_022084424.1">
    <property type="nucleotide sequence ID" value="XM_022228732.1"/>
</dbReference>
<feature type="region of interest" description="Disordered" evidence="1">
    <location>
        <begin position="320"/>
        <end position="373"/>
    </location>
</feature>
<evidence type="ECO:0000313" key="4">
    <source>
        <dbReference type="Proteomes" id="UP000694845"/>
    </source>
</evidence>
<dbReference type="OrthoDB" id="10060990at2759"/>
<proteinExistence type="predicted"/>
<dbReference type="SUPFAM" id="SSF53098">
    <property type="entry name" value="Ribonuclease H-like"/>
    <property type="match status" value="1"/>
</dbReference>
<dbReference type="KEGG" id="aplc:110975880"/>
<gene>
    <name evidence="5" type="primary">LOC110975880</name>
</gene>
<feature type="compositionally biased region" description="Acidic residues" evidence="1">
    <location>
        <begin position="362"/>
        <end position="373"/>
    </location>
</feature>